<dbReference type="EC" id="3.4.21.4" evidence="12"/>
<dbReference type="PROSITE" id="PS00134">
    <property type="entry name" value="TRYPSIN_HIS"/>
    <property type="match status" value="1"/>
</dbReference>
<evidence type="ECO:0000256" key="5">
    <source>
        <dbReference type="ARBA" id="ARBA00022757"/>
    </source>
</evidence>
<comment type="catalytic activity">
    <reaction evidence="11">
        <text>Preferential cleavage: Arg-|-Xaa, Lys-|-Xaa.</text>
        <dbReference type="EC" id="3.4.21.4"/>
    </reaction>
</comment>
<comment type="function">
    <text evidence="13">Major function may be to aid in digestion of the blood meal.</text>
</comment>
<evidence type="ECO:0000256" key="10">
    <source>
        <dbReference type="ARBA" id="ARBA00024195"/>
    </source>
</evidence>
<accession>A0A1Q3FTA7</accession>
<dbReference type="Pfam" id="PF00089">
    <property type="entry name" value="Trypsin"/>
    <property type="match status" value="1"/>
</dbReference>
<evidence type="ECO:0000256" key="2">
    <source>
        <dbReference type="ARBA" id="ARBA00022525"/>
    </source>
</evidence>
<keyword evidence="8" id="KW-0865">Zymogen</keyword>
<dbReference type="InterPro" id="IPR018114">
    <property type="entry name" value="TRYPSIN_HIS"/>
</dbReference>
<comment type="subcellular location">
    <subcellularLocation>
        <location evidence="1">Secreted</location>
    </subcellularLocation>
</comment>
<evidence type="ECO:0000256" key="7">
    <source>
        <dbReference type="ARBA" id="ARBA00022825"/>
    </source>
</evidence>
<dbReference type="FunFam" id="2.40.10.10:FF:000077">
    <property type="entry name" value="Predicted protein"/>
    <property type="match status" value="1"/>
</dbReference>
<dbReference type="EMBL" id="GFDL01004392">
    <property type="protein sequence ID" value="JAV30653.1"/>
    <property type="molecule type" value="Transcribed_RNA"/>
</dbReference>
<feature type="signal peptide" evidence="15">
    <location>
        <begin position="1"/>
        <end position="19"/>
    </location>
</feature>
<dbReference type="InterPro" id="IPR001254">
    <property type="entry name" value="Trypsin_dom"/>
</dbReference>
<protein>
    <recommendedName>
        <fullName evidence="12">trypsin</fullName>
        <ecNumber evidence="12">3.4.21.4</ecNumber>
    </recommendedName>
</protein>
<dbReference type="InterPro" id="IPR043504">
    <property type="entry name" value="Peptidase_S1_PA_chymotrypsin"/>
</dbReference>
<evidence type="ECO:0000256" key="11">
    <source>
        <dbReference type="ARBA" id="ARBA00036320"/>
    </source>
</evidence>
<evidence type="ECO:0000256" key="12">
    <source>
        <dbReference type="ARBA" id="ARBA00038868"/>
    </source>
</evidence>
<dbReference type="InterPro" id="IPR033116">
    <property type="entry name" value="TRYPSIN_SER"/>
</dbReference>
<dbReference type="GO" id="GO:0007586">
    <property type="term" value="P:digestion"/>
    <property type="evidence" value="ECO:0007669"/>
    <property type="project" value="UniProtKB-KW"/>
</dbReference>
<dbReference type="AlphaFoldDB" id="A0A1Q3FTA7"/>
<dbReference type="GO" id="GO:0006508">
    <property type="term" value="P:proteolysis"/>
    <property type="evidence" value="ECO:0007669"/>
    <property type="project" value="UniProtKB-KW"/>
</dbReference>
<dbReference type="InterPro" id="IPR009003">
    <property type="entry name" value="Peptidase_S1_PA"/>
</dbReference>
<evidence type="ECO:0000256" key="9">
    <source>
        <dbReference type="ARBA" id="ARBA00023157"/>
    </source>
</evidence>
<reference evidence="17" key="1">
    <citation type="submission" date="2017-01" db="EMBL/GenBank/DDBJ databases">
        <title>A deep insight into the sialotranscriptome of adult male and female Cluex tarsalis mosquitoes.</title>
        <authorList>
            <person name="Ribeiro J.M."/>
            <person name="Moreira F."/>
            <person name="Bernard K.A."/>
            <person name="Calvo E."/>
        </authorList>
    </citation>
    <scope>NUCLEOTIDE SEQUENCE</scope>
    <source>
        <strain evidence="17">Kern County</strain>
        <tissue evidence="17">Salivary glands</tissue>
    </source>
</reference>
<dbReference type="CDD" id="cd00190">
    <property type="entry name" value="Tryp_SPc"/>
    <property type="match status" value="1"/>
</dbReference>
<keyword evidence="9" id="KW-1015">Disulfide bond</keyword>
<evidence type="ECO:0000256" key="15">
    <source>
        <dbReference type="SAM" id="SignalP"/>
    </source>
</evidence>
<dbReference type="PRINTS" id="PR00722">
    <property type="entry name" value="CHYMOTRYPSIN"/>
</dbReference>
<dbReference type="Gene3D" id="2.40.10.10">
    <property type="entry name" value="Trypsin-like serine proteases"/>
    <property type="match status" value="1"/>
</dbReference>
<dbReference type="PANTHER" id="PTHR24276">
    <property type="entry name" value="POLYSERASE-RELATED"/>
    <property type="match status" value="1"/>
</dbReference>
<evidence type="ECO:0000256" key="13">
    <source>
        <dbReference type="ARBA" id="ARBA00060213"/>
    </source>
</evidence>
<feature type="chain" id="PRO_5012343096" description="trypsin" evidence="15">
    <location>
        <begin position="20"/>
        <end position="263"/>
    </location>
</feature>
<name>A0A1Q3FTA7_CULTA</name>
<evidence type="ECO:0000259" key="16">
    <source>
        <dbReference type="PROSITE" id="PS50240"/>
    </source>
</evidence>
<evidence type="ECO:0000313" key="17">
    <source>
        <dbReference type="EMBL" id="JAV30653.1"/>
    </source>
</evidence>
<evidence type="ECO:0000256" key="6">
    <source>
        <dbReference type="ARBA" id="ARBA00022801"/>
    </source>
</evidence>
<dbReference type="SUPFAM" id="SSF50494">
    <property type="entry name" value="Trypsin-like serine proteases"/>
    <property type="match status" value="1"/>
</dbReference>
<evidence type="ECO:0000256" key="4">
    <source>
        <dbReference type="ARBA" id="ARBA00022729"/>
    </source>
</evidence>
<keyword evidence="2" id="KW-0964">Secreted</keyword>
<comment type="similarity">
    <text evidence="10">Belongs to the peptidase S1 family. CLIP subfamily.</text>
</comment>
<feature type="domain" description="Peptidase S1" evidence="16">
    <location>
        <begin position="37"/>
        <end position="262"/>
    </location>
</feature>
<dbReference type="PANTHER" id="PTHR24276:SF97">
    <property type="entry name" value="GH13245P2-RELATED"/>
    <property type="match status" value="1"/>
</dbReference>
<evidence type="ECO:0000256" key="8">
    <source>
        <dbReference type="ARBA" id="ARBA00023145"/>
    </source>
</evidence>
<dbReference type="InterPro" id="IPR050430">
    <property type="entry name" value="Peptidase_S1"/>
</dbReference>
<proteinExistence type="inferred from homology"/>
<evidence type="ECO:0000256" key="14">
    <source>
        <dbReference type="RuleBase" id="RU363034"/>
    </source>
</evidence>
<keyword evidence="5" id="KW-0222">Digestion</keyword>
<keyword evidence="4 15" id="KW-0732">Signal</keyword>
<sequence>MSNLLLLSGIVLLSAGTDALKPTPDPLNGSIASENRIVGGVQISIAEAPYQVSLQFFKVHLCGGSIISKRWIMTAAHCIVTSSVSIYNVRVGSSKHASGGSLLRVKRIVVHPSYNDPGMDYDYALVELRRAISFGENAMAVALPEQDESVPDGTVCMISGWGNTKSVTGSPEVLRATKVPIYNQALCNAVYKPYGGITDRMICAGLMEGGKDACQGDSGGPMVGNGKLIGVISWGVDCASPAYPGVYARVAAVRDWIRSSSGI</sequence>
<keyword evidence="7 14" id="KW-0720">Serine protease</keyword>
<organism evidence="17">
    <name type="scientific">Culex tarsalis</name>
    <name type="common">Encephalitis mosquito</name>
    <dbReference type="NCBI Taxonomy" id="7177"/>
    <lineage>
        <taxon>Eukaryota</taxon>
        <taxon>Metazoa</taxon>
        <taxon>Ecdysozoa</taxon>
        <taxon>Arthropoda</taxon>
        <taxon>Hexapoda</taxon>
        <taxon>Insecta</taxon>
        <taxon>Pterygota</taxon>
        <taxon>Neoptera</taxon>
        <taxon>Endopterygota</taxon>
        <taxon>Diptera</taxon>
        <taxon>Nematocera</taxon>
        <taxon>Culicoidea</taxon>
        <taxon>Culicidae</taxon>
        <taxon>Culicinae</taxon>
        <taxon>Culicini</taxon>
        <taxon>Culex</taxon>
        <taxon>Culex</taxon>
    </lineage>
</organism>
<dbReference type="PROSITE" id="PS50240">
    <property type="entry name" value="TRYPSIN_DOM"/>
    <property type="match status" value="1"/>
</dbReference>
<dbReference type="InterPro" id="IPR001314">
    <property type="entry name" value="Peptidase_S1A"/>
</dbReference>
<keyword evidence="6 14" id="KW-0378">Hydrolase</keyword>
<evidence type="ECO:0000256" key="1">
    <source>
        <dbReference type="ARBA" id="ARBA00004613"/>
    </source>
</evidence>
<dbReference type="PROSITE" id="PS00135">
    <property type="entry name" value="TRYPSIN_SER"/>
    <property type="match status" value="1"/>
</dbReference>
<dbReference type="GO" id="GO:0004252">
    <property type="term" value="F:serine-type endopeptidase activity"/>
    <property type="evidence" value="ECO:0007669"/>
    <property type="project" value="UniProtKB-EC"/>
</dbReference>
<keyword evidence="3 14" id="KW-0645">Protease</keyword>
<dbReference type="SMART" id="SM00020">
    <property type="entry name" value="Tryp_SPc"/>
    <property type="match status" value="1"/>
</dbReference>
<dbReference type="GO" id="GO:0005576">
    <property type="term" value="C:extracellular region"/>
    <property type="evidence" value="ECO:0007669"/>
    <property type="project" value="UniProtKB-SubCell"/>
</dbReference>
<evidence type="ECO:0000256" key="3">
    <source>
        <dbReference type="ARBA" id="ARBA00022670"/>
    </source>
</evidence>